<dbReference type="Pfam" id="PF07702">
    <property type="entry name" value="UTRA"/>
    <property type="match status" value="1"/>
</dbReference>
<reference evidence="7" key="2">
    <citation type="submission" date="2022-03" db="EMBL/GenBank/DDBJ databases">
        <title>Genome Encyclopedia of Bacteria and Archaea VI: Functional Genomics of Type Strains.</title>
        <authorList>
            <person name="Whitman W."/>
        </authorList>
    </citation>
    <scope>NUCLEOTIDE SEQUENCE</scope>
    <source>
        <strain evidence="7">HSC-15S17</strain>
    </source>
</reference>
<evidence type="ECO:0000259" key="5">
    <source>
        <dbReference type="PROSITE" id="PS50949"/>
    </source>
</evidence>
<proteinExistence type="predicted"/>
<dbReference type="Proteomes" id="UP001162889">
    <property type="component" value="Unassembled WGS sequence"/>
</dbReference>
<sequence>MNSVPPNPNSNSTVSNGGAAEPSAGSAAAPSPTFSPLYQQIKALITQSLQSGEWKPGELIPSEVELANRFKVSQGTVRKAIDELAAENLVMRKQGKGTFVSTHHEARAHFRFLRLMPDEGVPHYPESKFIEVKRMRAPADVARLLDLKSGDAVIFIKRVQSFDSLPTIVEELWLPGMTFKGLTAERLVEYKGPMYGLFESEFGTRMIRATEKIRAVCAGADDAELLHVPVNTPLLASERVSFTYGDKAVELRRGLYSTERHHYHNELN</sequence>
<dbReference type="GO" id="GO:0045892">
    <property type="term" value="P:negative regulation of DNA-templated transcription"/>
    <property type="evidence" value="ECO:0007669"/>
    <property type="project" value="TreeGrafter"/>
</dbReference>
<evidence type="ECO:0000313" key="7">
    <source>
        <dbReference type="EMBL" id="MCP2012039.1"/>
    </source>
</evidence>
<gene>
    <name evidence="6" type="ORF">KVP70_26210</name>
    <name evidence="7" type="ORF">L1274_005793</name>
</gene>
<keyword evidence="1" id="KW-0805">Transcription regulation</keyword>
<reference evidence="6" key="1">
    <citation type="submission" date="2021-07" db="EMBL/GenBank/DDBJ databases">
        <title>Characterization of violacein-producing bacteria and related species.</title>
        <authorList>
            <person name="Wilson H.S."/>
            <person name="De Leon M.E."/>
        </authorList>
    </citation>
    <scope>NUCLEOTIDE SEQUENCE</scope>
    <source>
        <strain evidence="6">HSC-15S17</strain>
    </source>
</reference>
<evidence type="ECO:0000256" key="3">
    <source>
        <dbReference type="ARBA" id="ARBA00023163"/>
    </source>
</evidence>
<feature type="domain" description="HTH gntR-type" evidence="5">
    <location>
        <begin position="35"/>
        <end position="103"/>
    </location>
</feature>
<dbReference type="CDD" id="cd07377">
    <property type="entry name" value="WHTH_GntR"/>
    <property type="match status" value="1"/>
</dbReference>
<dbReference type="PANTHER" id="PTHR44846">
    <property type="entry name" value="MANNOSYL-D-GLYCERATE TRANSPORT/METABOLISM SYSTEM REPRESSOR MNGR-RELATED"/>
    <property type="match status" value="1"/>
</dbReference>
<dbReference type="SMART" id="SM00345">
    <property type="entry name" value="HTH_GNTR"/>
    <property type="match status" value="1"/>
</dbReference>
<evidence type="ECO:0000256" key="1">
    <source>
        <dbReference type="ARBA" id="ARBA00023015"/>
    </source>
</evidence>
<dbReference type="InterPro" id="IPR000524">
    <property type="entry name" value="Tscrpt_reg_HTH_GntR"/>
</dbReference>
<feature type="region of interest" description="Disordered" evidence="4">
    <location>
        <begin position="1"/>
        <end position="31"/>
    </location>
</feature>
<feature type="compositionally biased region" description="Low complexity" evidence="4">
    <location>
        <begin position="9"/>
        <end position="31"/>
    </location>
</feature>
<keyword evidence="2" id="KW-0238">DNA-binding</keyword>
<organism evidence="6 8">
    <name type="scientific">Duganella violaceipulchra</name>
    <dbReference type="NCBI Taxonomy" id="2849652"/>
    <lineage>
        <taxon>Bacteria</taxon>
        <taxon>Pseudomonadati</taxon>
        <taxon>Pseudomonadota</taxon>
        <taxon>Betaproteobacteria</taxon>
        <taxon>Burkholderiales</taxon>
        <taxon>Oxalobacteraceae</taxon>
        <taxon>Telluria group</taxon>
        <taxon>Duganella</taxon>
    </lineage>
</organism>
<dbReference type="RefSeq" id="WP_217945362.1">
    <property type="nucleotide sequence ID" value="NZ_JAHTGR010000017.1"/>
</dbReference>
<dbReference type="Proteomes" id="UP001155901">
    <property type="component" value="Unassembled WGS sequence"/>
</dbReference>
<evidence type="ECO:0000256" key="2">
    <source>
        <dbReference type="ARBA" id="ARBA00023125"/>
    </source>
</evidence>
<name>A0AA41HBP0_9BURK</name>
<dbReference type="Pfam" id="PF00392">
    <property type="entry name" value="GntR"/>
    <property type="match status" value="1"/>
</dbReference>
<dbReference type="InterPro" id="IPR050679">
    <property type="entry name" value="Bact_HTH_transcr_reg"/>
</dbReference>
<dbReference type="SMART" id="SM00866">
    <property type="entry name" value="UTRA"/>
    <property type="match status" value="1"/>
</dbReference>
<protein>
    <submittedName>
        <fullName evidence="6">GntR family transcriptional regulator</fullName>
    </submittedName>
</protein>
<dbReference type="InterPro" id="IPR011663">
    <property type="entry name" value="UTRA"/>
</dbReference>
<dbReference type="FunFam" id="1.10.10.10:FF:000079">
    <property type="entry name" value="GntR family transcriptional regulator"/>
    <property type="match status" value="1"/>
</dbReference>
<dbReference type="EMBL" id="JAHTGR010000017">
    <property type="protein sequence ID" value="MBV6324435.1"/>
    <property type="molecule type" value="Genomic_DNA"/>
</dbReference>
<evidence type="ECO:0000256" key="4">
    <source>
        <dbReference type="SAM" id="MobiDB-lite"/>
    </source>
</evidence>
<keyword evidence="3" id="KW-0804">Transcription</keyword>
<dbReference type="GO" id="GO:0003677">
    <property type="term" value="F:DNA binding"/>
    <property type="evidence" value="ECO:0007669"/>
    <property type="project" value="UniProtKB-KW"/>
</dbReference>
<comment type="caution">
    <text evidence="6">The sequence shown here is derived from an EMBL/GenBank/DDBJ whole genome shotgun (WGS) entry which is preliminary data.</text>
</comment>
<evidence type="ECO:0000313" key="6">
    <source>
        <dbReference type="EMBL" id="MBV6324435.1"/>
    </source>
</evidence>
<dbReference type="GO" id="GO:0003700">
    <property type="term" value="F:DNA-binding transcription factor activity"/>
    <property type="evidence" value="ECO:0007669"/>
    <property type="project" value="InterPro"/>
</dbReference>
<dbReference type="EMBL" id="JALJZU010000014">
    <property type="protein sequence ID" value="MCP2012039.1"/>
    <property type="molecule type" value="Genomic_DNA"/>
</dbReference>
<dbReference type="PROSITE" id="PS50949">
    <property type="entry name" value="HTH_GNTR"/>
    <property type="match status" value="1"/>
</dbReference>
<dbReference type="PANTHER" id="PTHR44846:SF1">
    <property type="entry name" value="MANNOSYL-D-GLYCERATE TRANSPORT_METABOLISM SYSTEM REPRESSOR MNGR-RELATED"/>
    <property type="match status" value="1"/>
</dbReference>
<evidence type="ECO:0000313" key="9">
    <source>
        <dbReference type="Proteomes" id="UP001162889"/>
    </source>
</evidence>
<evidence type="ECO:0000313" key="8">
    <source>
        <dbReference type="Proteomes" id="UP001155901"/>
    </source>
</evidence>
<dbReference type="AlphaFoldDB" id="A0AA41HBP0"/>
<keyword evidence="9" id="KW-1185">Reference proteome</keyword>
<accession>A0AA41HBP0</accession>